<proteinExistence type="predicted"/>
<accession>A0A6N7ZBC3</accession>
<evidence type="ECO:0000313" key="6">
    <source>
        <dbReference type="EMBL" id="MTD59009.1"/>
    </source>
</evidence>
<evidence type="ECO:0000259" key="5">
    <source>
        <dbReference type="PROSITE" id="PS50977"/>
    </source>
</evidence>
<dbReference type="InterPro" id="IPR009057">
    <property type="entry name" value="Homeodomain-like_sf"/>
</dbReference>
<keyword evidence="2 4" id="KW-0238">DNA-binding</keyword>
<dbReference type="PRINTS" id="PR00455">
    <property type="entry name" value="HTHTETR"/>
</dbReference>
<dbReference type="InterPro" id="IPR036271">
    <property type="entry name" value="Tet_transcr_reg_TetR-rel_C_sf"/>
</dbReference>
<dbReference type="PROSITE" id="PS50977">
    <property type="entry name" value="HTH_TETR_2"/>
    <property type="match status" value="1"/>
</dbReference>
<feature type="domain" description="HTH tetR-type" evidence="5">
    <location>
        <begin position="15"/>
        <end position="75"/>
    </location>
</feature>
<dbReference type="Gene3D" id="1.10.357.10">
    <property type="entry name" value="Tetracycline Repressor, domain 2"/>
    <property type="match status" value="1"/>
</dbReference>
<dbReference type="SUPFAM" id="SSF48498">
    <property type="entry name" value="Tetracyclin repressor-like, C-terminal domain"/>
    <property type="match status" value="1"/>
</dbReference>
<dbReference type="Proteomes" id="UP000440096">
    <property type="component" value="Unassembled WGS sequence"/>
</dbReference>
<gene>
    <name evidence="6" type="ORF">GKO32_34240</name>
</gene>
<dbReference type="Pfam" id="PF00440">
    <property type="entry name" value="TetR_N"/>
    <property type="match status" value="1"/>
</dbReference>
<sequence>MTAPSKPRRLTPKGQATRNRIVDAATALIARQGVAGTSIEDVRAEAGVSGSQLYHYFESKQELIRAVITRHADPTLDSTRPRIEALDSFDALRAWADAAIEQQLANDCRGYCNLGTLAGELGVSDEESRTDIADGFLRWKDLILNGLKAMRDRGELRADADLDELSYALLTGLQGGVLLTQIMRDVRPLEAVLNSALAYIHSFATAA</sequence>
<dbReference type="EMBL" id="WMBA01000085">
    <property type="protein sequence ID" value="MTD59009.1"/>
    <property type="molecule type" value="Genomic_DNA"/>
</dbReference>
<feature type="DNA-binding region" description="H-T-H motif" evidence="4">
    <location>
        <begin position="38"/>
        <end position="57"/>
    </location>
</feature>
<dbReference type="Pfam" id="PF16925">
    <property type="entry name" value="TetR_C_13"/>
    <property type="match status" value="1"/>
</dbReference>
<protein>
    <submittedName>
        <fullName evidence="6">TetR family transcriptional regulator</fullName>
    </submittedName>
</protein>
<dbReference type="PANTHER" id="PTHR47506">
    <property type="entry name" value="TRANSCRIPTIONAL REGULATORY PROTEIN"/>
    <property type="match status" value="1"/>
</dbReference>
<dbReference type="GO" id="GO:0003677">
    <property type="term" value="F:DNA binding"/>
    <property type="evidence" value="ECO:0007669"/>
    <property type="project" value="UniProtKB-UniRule"/>
</dbReference>
<keyword evidence="1" id="KW-0805">Transcription regulation</keyword>
<evidence type="ECO:0000256" key="4">
    <source>
        <dbReference type="PROSITE-ProRule" id="PRU00335"/>
    </source>
</evidence>
<evidence type="ECO:0000313" key="7">
    <source>
        <dbReference type="Proteomes" id="UP000440096"/>
    </source>
</evidence>
<organism evidence="6 7">
    <name type="scientific">Amycolatopsis pithecellobii</name>
    <dbReference type="NCBI Taxonomy" id="664692"/>
    <lineage>
        <taxon>Bacteria</taxon>
        <taxon>Bacillati</taxon>
        <taxon>Actinomycetota</taxon>
        <taxon>Actinomycetes</taxon>
        <taxon>Pseudonocardiales</taxon>
        <taxon>Pseudonocardiaceae</taxon>
        <taxon>Amycolatopsis</taxon>
    </lineage>
</organism>
<dbReference type="RefSeq" id="WP_312869039.1">
    <property type="nucleotide sequence ID" value="NZ_WMBA01000085.1"/>
</dbReference>
<evidence type="ECO:0000256" key="2">
    <source>
        <dbReference type="ARBA" id="ARBA00023125"/>
    </source>
</evidence>
<keyword evidence="7" id="KW-1185">Reference proteome</keyword>
<name>A0A6N7ZBC3_9PSEU</name>
<comment type="caution">
    <text evidence="6">The sequence shown here is derived from an EMBL/GenBank/DDBJ whole genome shotgun (WGS) entry which is preliminary data.</text>
</comment>
<evidence type="ECO:0000256" key="1">
    <source>
        <dbReference type="ARBA" id="ARBA00023015"/>
    </source>
</evidence>
<dbReference type="PANTHER" id="PTHR47506:SF1">
    <property type="entry name" value="HTH-TYPE TRANSCRIPTIONAL REGULATOR YJDC"/>
    <property type="match status" value="1"/>
</dbReference>
<dbReference type="AlphaFoldDB" id="A0A6N7ZBC3"/>
<dbReference type="SUPFAM" id="SSF46689">
    <property type="entry name" value="Homeodomain-like"/>
    <property type="match status" value="1"/>
</dbReference>
<dbReference type="InterPro" id="IPR011075">
    <property type="entry name" value="TetR_C"/>
</dbReference>
<evidence type="ECO:0000256" key="3">
    <source>
        <dbReference type="ARBA" id="ARBA00023163"/>
    </source>
</evidence>
<keyword evidence="3" id="KW-0804">Transcription</keyword>
<dbReference type="InterPro" id="IPR001647">
    <property type="entry name" value="HTH_TetR"/>
</dbReference>
<reference evidence="6 7" key="1">
    <citation type="submission" date="2019-11" db="EMBL/GenBank/DDBJ databases">
        <title>Draft genome of Amycolatopsis RM579.</title>
        <authorList>
            <person name="Duangmal K."/>
            <person name="Mingma R."/>
        </authorList>
    </citation>
    <scope>NUCLEOTIDE SEQUENCE [LARGE SCALE GENOMIC DNA]</scope>
    <source>
        <strain evidence="6 7">RM579</strain>
    </source>
</reference>